<organism evidence="2 3">
    <name type="scientific">Dissophora globulifera</name>
    <dbReference type="NCBI Taxonomy" id="979702"/>
    <lineage>
        <taxon>Eukaryota</taxon>
        <taxon>Fungi</taxon>
        <taxon>Fungi incertae sedis</taxon>
        <taxon>Mucoromycota</taxon>
        <taxon>Mortierellomycotina</taxon>
        <taxon>Mortierellomycetes</taxon>
        <taxon>Mortierellales</taxon>
        <taxon>Mortierellaceae</taxon>
        <taxon>Dissophora</taxon>
    </lineage>
</organism>
<feature type="signal peptide" evidence="1">
    <location>
        <begin position="1"/>
        <end position="24"/>
    </location>
</feature>
<dbReference type="EMBL" id="JAAAIP010000800">
    <property type="protein sequence ID" value="KAG0312536.1"/>
    <property type="molecule type" value="Genomic_DNA"/>
</dbReference>
<evidence type="ECO:0008006" key="4">
    <source>
        <dbReference type="Google" id="ProtNLM"/>
    </source>
</evidence>
<dbReference type="Proteomes" id="UP000738325">
    <property type="component" value="Unassembled WGS sequence"/>
</dbReference>
<dbReference type="AlphaFoldDB" id="A0A9P6R4K0"/>
<feature type="non-terminal residue" evidence="2">
    <location>
        <position position="105"/>
    </location>
</feature>
<feature type="chain" id="PRO_5040301953" description="Extracellular membrane protein CFEM domain-containing protein" evidence="1">
    <location>
        <begin position="25"/>
        <end position="105"/>
    </location>
</feature>
<evidence type="ECO:0000313" key="3">
    <source>
        <dbReference type="Proteomes" id="UP000738325"/>
    </source>
</evidence>
<keyword evidence="1" id="KW-0732">Signal</keyword>
<keyword evidence="3" id="KW-1185">Reference proteome</keyword>
<dbReference type="PROSITE" id="PS51257">
    <property type="entry name" value="PROKAR_LIPOPROTEIN"/>
    <property type="match status" value="1"/>
</dbReference>
<gene>
    <name evidence="2" type="ORF">BGZ99_009455</name>
</gene>
<protein>
    <recommendedName>
        <fullName evidence="4">Extracellular membrane protein CFEM domain-containing protein</fullName>
    </recommendedName>
</protein>
<evidence type="ECO:0000256" key="1">
    <source>
        <dbReference type="SAM" id="SignalP"/>
    </source>
</evidence>
<name>A0A9P6R4K0_9FUNG</name>
<sequence length="105" mass="10765">MFANSKKFVTPVVALLIACIAVEATPLSQNTFIQSCVCQGLSSGDDVKVSQTICTAMSSIGFGCTTTSCHGTEYPTSFDGQACSVSVAEQAIFFEGACGSSKGTS</sequence>
<comment type="caution">
    <text evidence="2">The sequence shown here is derived from an EMBL/GenBank/DDBJ whole genome shotgun (WGS) entry which is preliminary data.</text>
</comment>
<proteinExistence type="predicted"/>
<accession>A0A9P6R4K0</accession>
<evidence type="ECO:0000313" key="2">
    <source>
        <dbReference type="EMBL" id="KAG0312536.1"/>
    </source>
</evidence>
<reference evidence="2" key="1">
    <citation type="journal article" date="2020" name="Fungal Divers.">
        <title>Resolving the Mortierellaceae phylogeny through synthesis of multi-gene phylogenetics and phylogenomics.</title>
        <authorList>
            <person name="Vandepol N."/>
            <person name="Liber J."/>
            <person name="Desiro A."/>
            <person name="Na H."/>
            <person name="Kennedy M."/>
            <person name="Barry K."/>
            <person name="Grigoriev I.V."/>
            <person name="Miller A.N."/>
            <person name="O'Donnell K."/>
            <person name="Stajich J.E."/>
            <person name="Bonito G."/>
        </authorList>
    </citation>
    <scope>NUCLEOTIDE SEQUENCE</scope>
    <source>
        <strain evidence="2">REB-010B</strain>
    </source>
</reference>